<protein>
    <submittedName>
        <fullName evidence="4">Copper amine oxidase N-terminal domain-containing protein</fullName>
    </submittedName>
</protein>
<feature type="chain" id="PRO_5039039159" evidence="2">
    <location>
        <begin position="21"/>
        <end position="540"/>
    </location>
</feature>
<evidence type="ECO:0000256" key="1">
    <source>
        <dbReference type="SAM" id="MobiDB-lite"/>
    </source>
</evidence>
<gene>
    <name evidence="4" type="ORF">SAMN02745245_00575</name>
</gene>
<dbReference type="OrthoDB" id="2379109at2"/>
<dbReference type="SUPFAM" id="SSF55383">
    <property type="entry name" value="Copper amine oxidase, domain N"/>
    <property type="match status" value="1"/>
</dbReference>
<dbReference type="InterPro" id="IPR012854">
    <property type="entry name" value="Cu_amine_oxidase-like_N"/>
</dbReference>
<reference evidence="5" key="1">
    <citation type="submission" date="2016-11" db="EMBL/GenBank/DDBJ databases">
        <authorList>
            <person name="Varghese N."/>
            <person name="Submissions S."/>
        </authorList>
    </citation>
    <scope>NUCLEOTIDE SEQUENCE [LARGE SCALE GENOMIC DNA]</scope>
    <source>
        <strain evidence="5">DSM 21120</strain>
    </source>
</reference>
<dbReference type="Gene3D" id="3.30.457.10">
    <property type="entry name" value="Copper amine oxidase-like, N-terminal domain"/>
    <property type="match status" value="1"/>
</dbReference>
<feature type="signal peptide" evidence="2">
    <location>
        <begin position="1"/>
        <end position="20"/>
    </location>
</feature>
<proteinExistence type="predicted"/>
<sequence>MKKKLLSVIMVAAMMFSLVGCTPNMKAYMAETQKVAEWKGSEFKGTMSMEMEMVVDEKGTTEKVTIPMEMKGKAEGAEKVEMDITMDMKAIKAMATAEEKAEIDAAIPDTVSIKMFADADGKAYIKKDTFVKLLGTEAPKALTDIKEDYIVIDTASMTNVDVAGNEELANVFSKKTMDYLNSAEYQTEAEKIMEAMFKDYKPTVDMKVDGRTYTYEINSDQMATEAKAIITALKANWSNTTTLLVPVLEKMDMKVEKAELDKAFDEFNEADLDTTLAQVKEAIKGSKLKLVSTFTDDKEVDQIDMVLNLSGMFKMTMNVESTTDKNEEVKVTMPTSFKVITMEEYMNIFMPAATVAPGETAVFVRLNGELMEFADQQPVVKENRTLVPFRGLLEKMGAEVQWDEVNRTVRANKEGVGMVFEIGNKTALVGENKVDMDVPAQVINNRTMIPVRFVSENLGYKVEFDNSVPGVYLIDIYNITDAELQAKINGEVPATTEEVKTTEVKAEDAKTETKVEDVKVEDTKTTTTTTDSKTEVKPAA</sequence>
<dbReference type="EMBL" id="FQXI01000002">
    <property type="protein sequence ID" value="SHH11084.1"/>
    <property type="molecule type" value="Genomic_DNA"/>
</dbReference>
<keyword evidence="2" id="KW-0732">Signal</keyword>
<dbReference type="RefSeq" id="WP_073183567.1">
    <property type="nucleotide sequence ID" value="NZ_FQXI01000002.1"/>
</dbReference>
<dbReference type="Pfam" id="PF07833">
    <property type="entry name" value="Cu_amine_oxidN1"/>
    <property type="match status" value="1"/>
</dbReference>
<name>A0A1M5QA78_9FIRM</name>
<dbReference type="PROSITE" id="PS51257">
    <property type="entry name" value="PROKAR_LIPOPROTEIN"/>
    <property type="match status" value="1"/>
</dbReference>
<accession>A0A1M5QA78</accession>
<dbReference type="STRING" id="1120995.SAMN02745245_00575"/>
<feature type="compositionally biased region" description="Basic and acidic residues" evidence="1">
    <location>
        <begin position="499"/>
        <end position="524"/>
    </location>
</feature>
<feature type="region of interest" description="Disordered" evidence="1">
    <location>
        <begin position="499"/>
        <end position="540"/>
    </location>
</feature>
<dbReference type="InterPro" id="IPR036582">
    <property type="entry name" value="Mao_N_sf"/>
</dbReference>
<evidence type="ECO:0000256" key="2">
    <source>
        <dbReference type="SAM" id="SignalP"/>
    </source>
</evidence>
<keyword evidence="5" id="KW-1185">Reference proteome</keyword>
<dbReference type="Proteomes" id="UP000184032">
    <property type="component" value="Unassembled WGS sequence"/>
</dbReference>
<dbReference type="AlphaFoldDB" id="A0A1M5QA78"/>
<evidence type="ECO:0000259" key="3">
    <source>
        <dbReference type="Pfam" id="PF07833"/>
    </source>
</evidence>
<evidence type="ECO:0000313" key="4">
    <source>
        <dbReference type="EMBL" id="SHH11084.1"/>
    </source>
</evidence>
<feature type="domain" description="Copper amine oxidase-like N-terminal" evidence="3">
    <location>
        <begin position="366"/>
        <end position="469"/>
    </location>
</feature>
<evidence type="ECO:0000313" key="5">
    <source>
        <dbReference type="Proteomes" id="UP000184032"/>
    </source>
</evidence>
<organism evidence="4 5">
    <name type="scientific">Anaerosphaera aminiphila DSM 21120</name>
    <dbReference type="NCBI Taxonomy" id="1120995"/>
    <lineage>
        <taxon>Bacteria</taxon>
        <taxon>Bacillati</taxon>
        <taxon>Bacillota</taxon>
        <taxon>Tissierellia</taxon>
        <taxon>Tissierellales</taxon>
        <taxon>Peptoniphilaceae</taxon>
        <taxon>Anaerosphaera</taxon>
    </lineage>
</organism>